<protein>
    <recommendedName>
        <fullName evidence="5">Large ribosomal subunit protein uL23 N-terminal domain-containing protein</fullName>
    </recommendedName>
</protein>
<accession>A0AAW0IEM7</accession>
<dbReference type="GO" id="GO:0022626">
    <property type="term" value="C:cytosolic ribosome"/>
    <property type="evidence" value="ECO:0007669"/>
    <property type="project" value="UniProtKB-ARBA"/>
</dbReference>
<dbReference type="EMBL" id="JBBHLL010000148">
    <property type="protein sequence ID" value="KAK7812639.1"/>
    <property type="molecule type" value="Genomic_DNA"/>
</dbReference>
<dbReference type="GO" id="GO:0044391">
    <property type="term" value="C:ribosomal subunit"/>
    <property type="evidence" value="ECO:0007669"/>
    <property type="project" value="UniProtKB-ARBA"/>
</dbReference>
<evidence type="ECO:0000313" key="6">
    <source>
        <dbReference type="EMBL" id="KAK7812639.1"/>
    </source>
</evidence>
<dbReference type="Pfam" id="PF03939">
    <property type="entry name" value="Ribosomal_L23eN"/>
    <property type="match status" value="1"/>
</dbReference>
<feature type="compositionally biased region" description="Basic residues" evidence="4">
    <location>
        <begin position="31"/>
        <end position="44"/>
    </location>
</feature>
<dbReference type="InterPro" id="IPR012677">
    <property type="entry name" value="Nucleotide-bd_a/b_plait_sf"/>
</dbReference>
<evidence type="ECO:0000256" key="1">
    <source>
        <dbReference type="ARBA" id="ARBA00006700"/>
    </source>
</evidence>
<feature type="domain" description="Large ribosomal subunit protein uL23 N-terminal" evidence="5">
    <location>
        <begin position="30"/>
        <end position="76"/>
    </location>
</feature>
<dbReference type="GO" id="GO:0003735">
    <property type="term" value="F:structural constituent of ribosome"/>
    <property type="evidence" value="ECO:0007669"/>
    <property type="project" value="InterPro"/>
</dbReference>
<organism evidence="6 7">
    <name type="scientific">Myodes glareolus</name>
    <name type="common">Bank vole</name>
    <name type="synonym">Clethrionomys glareolus</name>
    <dbReference type="NCBI Taxonomy" id="447135"/>
    <lineage>
        <taxon>Eukaryota</taxon>
        <taxon>Metazoa</taxon>
        <taxon>Chordata</taxon>
        <taxon>Craniata</taxon>
        <taxon>Vertebrata</taxon>
        <taxon>Euteleostomi</taxon>
        <taxon>Mammalia</taxon>
        <taxon>Eutheria</taxon>
        <taxon>Euarchontoglires</taxon>
        <taxon>Glires</taxon>
        <taxon>Rodentia</taxon>
        <taxon>Myomorpha</taxon>
        <taxon>Muroidea</taxon>
        <taxon>Cricetidae</taxon>
        <taxon>Arvicolinae</taxon>
        <taxon>Myodes</taxon>
    </lineage>
</organism>
<evidence type="ECO:0000313" key="7">
    <source>
        <dbReference type="Proteomes" id="UP001488838"/>
    </source>
</evidence>
<dbReference type="SUPFAM" id="SSF54189">
    <property type="entry name" value="Ribosomal proteins S24e, L23 and L15e"/>
    <property type="match status" value="1"/>
</dbReference>
<keyword evidence="3" id="KW-0687">Ribonucleoprotein</keyword>
<dbReference type="Proteomes" id="UP001488838">
    <property type="component" value="Unassembled WGS sequence"/>
</dbReference>
<name>A0AAW0IEM7_MYOGA</name>
<dbReference type="PANTHER" id="PTHR11620">
    <property type="entry name" value="60S RIBOSOMAL PROTEIN L23A"/>
    <property type="match status" value="1"/>
</dbReference>
<proteinExistence type="inferred from homology"/>
<keyword evidence="7" id="KW-1185">Reference proteome</keyword>
<comment type="similarity">
    <text evidence="1">Belongs to the universal ribosomal protein uL23 family.</text>
</comment>
<dbReference type="InterPro" id="IPR005633">
    <property type="entry name" value="Ribosomal_uL23_N"/>
</dbReference>
<dbReference type="InterPro" id="IPR012678">
    <property type="entry name" value="Ribosomal_uL23/eL15/eS24_sf"/>
</dbReference>
<evidence type="ECO:0000256" key="2">
    <source>
        <dbReference type="ARBA" id="ARBA00022980"/>
    </source>
</evidence>
<gene>
    <name evidence="6" type="ORF">U0070_016109</name>
</gene>
<evidence type="ECO:0000256" key="4">
    <source>
        <dbReference type="SAM" id="MobiDB-lite"/>
    </source>
</evidence>
<evidence type="ECO:0000256" key="3">
    <source>
        <dbReference type="ARBA" id="ARBA00023274"/>
    </source>
</evidence>
<sequence length="125" mass="14312">MSNPLYQDGAESEGGSSCPSQIQSRSEEAKKKTKKAVLKDIHSHKKKMHTSPTFWWPKTLWLWRQPKCPPRKNAPRRNKLDHYAIIKIPLLTESAMKKTEGKDTLVLTVVVKANKHQITQAVKKL</sequence>
<comment type="caution">
    <text evidence="6">The sequence shown here is derived from an EMBL/GenBank/DDBJ whole genome shotgun (WGS) entry which is preliminary data.</text>
</comment>
<evidence type="ECO:0000259" key="5">
    <source>
        <dbReference type="Pfam" id="PF03939"/>
    </source>
</evidence>
<dbReference type="GO" id="GO:0006412">
    <property type="term" value="P:translation"/>
    <property type="evidence" value="ECO:0007669"/>
    <property type="project" value="InterPro"/>
</dbReference>
<feature type="region of interest" description="Disordered" evidence="4">
    <location>
        <begin position="1"/>
        <end position="44"/>
    </location>
</feature>
<feature type="compositionally biased region" description="Polar residues" evidence="4">
    <location>
        <begin position="14"/>
        <end position="24"/>
    </location>
</feature>
<reference evidence="6 7" key="1">
    <citation type="journal article" date="2023" name="bioRxiv">
        <title>Conserved and derived expression patterns and positive selection on dental genes reveal complex evolutionary context of ever-growing rodent molars.</title>
        <authorList>
            <person name="Calamari Z.T."/>
            <person name="Song A."/>
            <person name="Cohen E."/>
            <person name="Akter M."/>
            <person name="Roy R.D."/>
            <person name="Hallikas O."/>
            <person name="Christensen M.M."/>
            <person name="Li P."/>
            <person name="Marangoni P."/>
            <person name="Jernvall J."/>
            <person name="Klein O.D."/>
        </authorList>
    </citation>
    <scope>NUCLEOTIDE SEQUENCE [LARGE SCALE GENOMIC DNA]</scope>
    <source>
        <strain evidence="6">V071</strain>
    </source>
</reference>
<dbReference type="Gene3D" id="3.30.70.330">
    <property type="match status" value="1"/>
</dbReference>
<dbReference type="AlphaFoldDB" id="A0AAW0IEM7"/>
<dbReference type="InterPro" id="IPR013025">
    <property type="entry name" value="Ribosomal_uL23-like"/>
</dbReference>
<keyword evidence="2" id="KW-0689">Ribosomal protein</keyword>